<name>A0ABP7PTW8_9SPHI</name>
<evidence type="ECO:0000313" key="2">
    <source>
        <dbReference type="Proteomes" id="UP001501081"/>
    </source>
</evidence>
<organism evidence="1 2">
    <name type="scientific">Pedobacter ginsengiterrae</name>
    <dbReference type="NCBI Taxonomy" id="871696"/>
    <lineage>
        <taxon>Bacteria</taxon>
        <taxon>Pseudomonadati</taxon>
        <taxon>Bacteroidota</taxon>
        <taxon>Sphingobacteriia</taxon>
        <taxon>Sphingobacteriales</taxon>
        <taxon>Sphingobacteriaceae</taxon>
        <taxon>Pedobacter</taxon>
    </lineage>
</organism>
<sequence>MENPQRKSDLSIFLQKVRQLRGFGDMNSYSLVTEFKDLGNIPDSKIKHIIEDMSSPQTWNNGKSIFIESVIENLLEN</sequence>
<dbReference type="EMBL" id="BAABAK010000011">
    <property type="protein sequence ID" value="GAA3970978.1"/>
    <property type="molecule type" value="Genomic_DNA"/>
</dbReference>
<dbReference type="RefSeq" id="WP_316756560.1">
    <property type="nucleotide sequence ID" value="NZ_BAABAK010000011.1"/>
</dbReference>
<accession>A0ABP7PTW8</accession>
<proteinExistence type="predicted"/>
<reference evidence="2" key="1">
    <citation type="journal article" date="2019" name="Int. J. Syst. Evol. Microbiol.">
        <title>The Global Catalogue of Microorganisms (GCM) 10K type strain sequencing project: providing services to taxonomists for standard genome sequencing and annotation.</title>
        <authorList>
            <consortium name="The Broad Institute Genomics Platform"/>
            <consortium name="The Broad Institute Genome Sequencing Center for Infectious Disease"/>
            <person name="Wu L."/>
            <person name="Ma J."/>
        </authorList>
    </citation>
    <scope>NUCLEOTIDE SEQUENCE [LARGE SCALE GENOMIC DNA]</scope>
    <source>
        <strain evidence="2">JCM 17338</strain>
    </source>
</reference>
<keyword evidence="2" id="KW-1185">Reference proteome</keyword>
<dbReference type="Proteomes" id="UP001501081">
    <property type="component" value="Unassembled WGS sequence"/>
</dbReference>
<comment type="caution">
    <text evidence="1">The sequence shown here is derived from an EMBL/GenBank/DDBJ whole genome shotgun (WGS) entry which is preliminary data.</text>
</comment>
<gene>
    <name evidence="1" type="ORF">GCM10022246_24370</name>
</gene>
<protein>
    <submittedName>
        <fullName evidence="1">Uncharacterized protein</fullName>
    </submittedName>
</protein>
<evidence type="ECO:0000313" key="1">
    <source>
        <dbReference type="EMBL" id="GAA3970978.1"/>
    </source>
</evidence>